<dbReference type="FunFam" id="1.10.10.1590:FF:000001">
    <property type="entry name" value="NADH-quinone oxidoreductase subunit E"/>
    <property type="match status" value="1"/>
</dbReference>
<evidence type="ECO:0000256" key="2">
    <source>
        <dbReference type="ARBA" id="ARBA00022714"/>
    </source>
</evidence>
<feature type="binding site" evidence="9">
    <location>
        <position position="133"/>
    </location>
    <ligand>
        <name>[2Fe-2S] cluster</name>
        <dbReference type="ChEBI" id="CHEBI:190135"/>
    </ligand>
</feature>
<evidence type="ECO:0000256" key="3">
    <source>
        <dbReference type="ARBA" id="ARBA00022723"/>
    </source>
</evidence>
<dbReference type="GO" id="GO:0098796">
    <property type="term" value="C:membrane protein complex"/>
    <property type="evidence" value="ECO:0007669"/>
    <property type="project" value="UniProtKB-ARBA"/>
</dbReference>
<dbReference type="Pfam" id="PF01257">
    <property type="entry name" value="2Fe-2S_thioredx"/>
    <property type="match status" value="1"/>
</dbReference>
<dbReference type="InterPro" id="IPR002023">
    <property type="entry name" value="NuoE-like"/>
</dbReference>
<comment type="cofactor">
    <cofactor evidence="9">
        <name>[2Fe-2S] cluster</name>
        <dbReference type="ChEBI" id="CHEBI:190135"/>
    </cofactor>
    <text evidence="9">Binds 1 [2Fe-2S] cluster.</text>
</comment>
<dbReference type="GO" id="GO:0031967">
    <property type="term" value="C:organelle envelope"/>
    <property type="evidence" value="ECO:0007669"/>
    <property type="project" value="UniProtKB-ARBA"/>
</dbReference>
<dbReference type="GO" id="GO:0022890">
    <property type="term" value="F:inorganic cation transmembrane transporter activity"/>
    <property type="evidence" value="ECO:0007669"/>
    <property type="project" value="UniProtKB-ARBA"/>
</dbReference>
<dbReference type="GO" id="GO:0046872">
    <property type="term" value="F:metal ion binding"/>
    <property type="evidence" value="ECO:0007669"/>
    <property type="project" value="UniProtKB-KW"/>
</dbReference>
<dbReference type="AlphaFoldDB" id="A0A0S3QRR3"/>
<dbReference type="GO" id="GO:0003954">
    <property type="term" value="F:NADH dehydrogenase activity"/>
    <property type="evidence" value="ECO:0007669"/>
    <property type="project" value="TreeGrafter"/>
</dbReference>
<proteinExistence type="inferred from homology"/>
<dbReference type="EMBL" id="AP013035">
    <property type="protein sequence ID" value="BAT71011.1"/>
    <property type="molecule type" value="Genomic_DNA"/>
</dbReference>
<dbReference type="Proteomes" id="UP000063234">
    <property type="component" value="Chromosome"/>
</dbReference>
<evidence type="ECO:0000256" key="1">
    <source>
        <dbReference type="ARBA" id="ARBA00010643"/>
    </source>
</evidence>
<protein>
    <submittedName>
        <fullName evidence="10">NADH-quinone oxidoreductase subunit E</fullName>
        <ecNumber evidence="10">1.6.5.3</ecNumber>
    </submittedName>
</protein>
<dbReference type="CDD" id="cd03064">
    <property type="entry name" value="TRX_Fd_NuoE"/>
    <property type="match status" value="1"/>
</dbReference>
<dbReference type="Gene3D" id="1.10.10.1590">
    <property type="entry name" value="NADH-quinone oxidoreductase subunit E"/>
    <property type="match status" value="1"/>
</dbReference>
<accession>A0A0S3QRR3</accession>
<dbReference type="RefSeq" id="WP_197585808.1">
    <property type="nucleotide sequence ID" value="NZ_AP013035.1"/>
</dbReference>
<feature type="binding site" evidence="9">
    <location>
        <position position="93"/>
    </location>
    <ligand>
        <name>[2Fe-2S] cluster</name>
        <dbReference type="ChEBI" id="CHEBI:190135"/>
    </ligand>
</feature>
<keyword evidence="10" id="KW-0560">Oxidoreductase</keyword>
<organism evidence="10 11">
    <name type="scientific">Thermosulfidibacter takaii (strain DSM 17441 / JCM 13301 / NBRC 103674 / ABI70S6)</name>
    <dbReference type="NCBI Taxonomy" id="1298851"/>
    <lineage>
        <taxon>Bacteria</taxon>
        <taxon>Pseudomonadati</taxon>
        <taxon>Thermosulfidibacterota</taxon>
        <taxon>Thermosulfidibacteria</taxon>
        <taxon>Thermosulfidibacterales</taxon>
        <taxon>Thermosulfidibacteraceae</taxon>
    </lineage>
</organism>
<dbReference type="GO" id="GO:0022804">
    <property type="term" value="F:active transmembrane transporter activity"/>
    <property type="evidence" value="ECO:0007669"/>
    <property type="project" value="UniProtKB-ARBA"/>
</dbReference>
<gene>
    <name evidence="10" type="primary">nuoE</name>
    <name evidence="10" type="ORF">TST_0202</name>
</gene>
<dbReference type="PANTHER" id="PTHR10371">
    <property type="entry name" value="NADH DEHYDROGENASE UBIQUINONE FLAVOPROTEIN 2, MITOCHONDRIAL"/>
    <property type="match status" value="1"/>
</dbReference>
<evidence type="ECO:0000256" key="5">
    <source>
        <dbReference type="ARBA" id="ARBA00023004"/>
    </source>
</evidence>
<dbReference type="InterPro" id="IPR041921">
    <property type="entry name" value="NuoE_N"/>
</dbReference>
<keyword evidence="11" id="KW-1185">Reference proteome</keyword>
<dbReference type="GO" id="GO:0098662">
    <property type="term" value="P:inorganic cation transmembrane transport"/>
    <property type="evidence" value="ECO:0007669"/>
    <property type="project" value="UniProtKB-ARBA"/>
</dbReference>
<feature type="binding site" evidence="9">
    <location>
        <position position="129"/>
    </location>
    <ligand>
        <name>[2Fe-2S] cluster</name>
        <dbReference type="ChEBI" id="CHEBI:190135"/>
    </ligand>
</feature>
<feature type="binding site" evidence="9">
    <location>
        <position position="88"/>
    </location>
    <ligand>
        <name>[2Fe-2S] cluster</name>
        <dbReference type="ChEBI" id="CHEBI:190135"/>
    </ligand>
</feature>
<evidence type="ECO:0000313" key="10">
    <source>
        <dbReference type="EMBL" id="BAT71011.1"/>
    </source>
</evidence>
<evidence type="ECO:0000256" key="4">
    <source>
        <dbReference type="ARBA" id="ARBA00022967"/>
    </source>
</evidence>
<dbReference type="InterPro" id="IPR036249">
    <property type="entry name" value="Thioredoxin-like_sf"/>
</dbReference>
<dbReference type="GO" id="GO:0051537">
    <property type="term" value="F:2 iron, 2 sulfur cluster binding"/>
    <property type="evidence" value="ECO:0007669"/>
    <property type="project" value="UniProtKB-KW"/>
</dbReference>
<keyword evidence="6 9" id="KW-0411">Iron-sulfur</keyword>
<dbReference type="SUPFAM" id="SSF52833">
    <property type="entry name" value="Thioredoxin-like"/>
    <property type="match status" value="1"/>
</dbReference>
<keyword evidence="4" id="KW-1278">Translocase</keyword>
<dbReference type="GO" id="GO:1902494">
    <property type="term" value="C:catalytic complex"/>
    <property type="evidence" value="ECO:0007669"/>
    <property type="project" value="UniProtKB-ARBA"/>
</dbReference>
<dbReference type="PATRIC" id="fig|1298851.3.peg.207"/>
<dbReference type="NCBIfam" id="TIGR01958">
    <property type="entry name" value="nuoE_fam"/>
    <property type="match status" value="1"/>
</dbReference>
<evidence type="ECO:0000256" key="9">
    <source>
        <dbReference type="PIRSR" id="PIRSR000216-1"/>
    </source>
</evidence>
<keyword evidence="2 9" id="KW-0001">2Fe-2S</keyword>
<evidence type="ECO:0000256" key="8">
    <source>
        <dbReference type="ARBA" id="ARBA00034078"/>
    </source>
</evidence>
<reference evidence="11" key="1">
    <citation type="journal article" date="2018" name="Science">
        <title>A primordial and reversible TCA cycle in a facultatively chemolithoautotrophic thermophile.</title>
        <authorList>
            <person name="Nunoura T."/>
            <person name="Chikaraishi Y."/>
            <person name="Izaki R."/>
            <person name="Suwa T."/>
            <person name="Sato T."/>
            <person name="Harada T."/>
            <person name="Mori K."/>
            <person name="Kato Y."/>
            <person name="Miyazaki M."/>
            <person name="Shimamura S."/>
            <person name="Yanagawa K."/>
            <person name="Shuto A."/>
            <person name="Ohkouchi N."/>
            <person name="Fujita N."/>
            <person name="Takaki Y."/>
            <person name="Atomi H."/>
            <person name="Takai K."/>
        </authorList>
    </citation>
    <scope>NUCLEOTIDE SEQUENCE [LARGE SCALE GENOMIC DNA]</scope>
    <source>
        <strain evidence="11">DSM 17441 / JCM 13301 / NBRC 103674 / ABI70S6</strain>
    </source>
</reference>
<evidence type="ECO:0000256" key="7">
    <source>
        <dbReference type="ARBA" id="ARBA00023027"/>
    </source>
</evidence>
<dbReference type="GO" id="GO:0008324">
    <property type="term" value="F:monoatomic cation transmembrane transporter activity"/>
    <property type="evidence" value="ECO:0007669"/>
    <property type="project" value="UniProtKB-ARBA"/>
</dbReference>
<name>A0A0S3QRR3_THET7</name>
<keyword evidence="7" id="KW-0520">NAD</keyword>
<sequence length="162" mass="18442">MKVAIDTSFVSPETWEKIQDLMHRYPDRRSALLQVLHAVQDEKGYLDMEAIKWIAKLFKLPPAEVYSVASFYTMYNLKRVGKYLIQVCTNVSCMINRAEDIVAHIEKKLGIKVGETTKDGKFTLITVECLGSCGKAPAMMINKDYYEELTPEKVDAILDSLK</sequence>
<evidence type="ECO:0000256" key="6">
    <source>
        <dbReference type="ARBA" id="ARBA00023014"/>
    </source>
</evidence>
<dbReference type="PROSITE" id="PS01099">
    <property type="entry name" value="COMPLEX1_24K"/>
    <property type="match status" value="1"/>
</dbReference>
<dbReference type="FunFam" id="3.40.30.10:FF:000022">
    <property type="entry name" value="NADH dehydrogenase flavoprotein 2, mitochondrial"/>
    <property type="match status" value="1"/>
</dbReference>
<dbReference type="KEGG" id="ttk:TST_0202"/>
<dbReference type="PANTHER" id="PTHR10371:SF3">
    <property type="entry name" value="NADH DEHYDROGENASE [UBIQUINONE] FLAVOPROTEIN 2, MITOCHONDRIAL"/>
    <property type="match status" value="1"/>
</dbReference>
<keyword evidence="5 9" id="KW-0408">Iron</keyword>
<comment type="cofactor">
    <cofactor evidence="8">
        <name>[2Fe-2S] cluster</name>
        <dbReference type="ChEBI" id="CHEBI:190135"/>
    </cofactor>
</comment>
<evidence type="ECO:0000313" key="11">
    <source>
        <dbReference type="Proteomes" id="UP000063234"/>
    </source>
</evidence>
<dbReference type="STRING" id="1298851.TST_0202"/>
<dbReference type="InterPro" id="IPR042128">
    <property type="entry name" value="NuoE_dom"/>
</dbReference>
<dbReference type="NCBIfam" id="NF005722">
    <property type="entry name" value="PRK07539.1-2"/>
    <property type="match status" value="1"/>
</dbReference>
<keyword evidence="3 9" id="KW-0479">Metal-binding</keyword>
<dbReference type="EC" id="1.6.5.3" evidence="10"/>
<dbReference type="PIRSF" id="PIRSF000216">
    <property type="entry name" value="NADH_DH_24kDa"/>
    <property type="match status" value="1"/>
</dbReference>
<dbReference type="Gene3D" id="3.40.30.10">
    <property type="entry name" value="Glutaredoxin"/>
    <property type="match status" value="1"/>
</dbReference>
<dbReference type="GO" id="GO:0031090">
    <property type="term" value="C:organelle membrane"/>
    <property type="evidence" value="ECO:0007669"/>
    <property type="project" value="UniProtKB-ARBA"/>
</dbReference>
<comment type="similarity">
    <text evidence="1">Belongs to the complex I 24 kDa subunit family.</text>
</comment>